<dbReference type="AlphaFoldDB" id="A0A345ZAB0"/>
<gene>
    <name evidence="1" type="ORF">C0J27_00480</name>
</gene>
<name>A0A345ZAB0_9BACT</name>
<dbReference type="EMBL" id="CP025544">
    <property type="protein sequence ID" value="AXK60227.1"/>
    <property type="molecule type" value="Genomic_DNA"/>
</dbReference>
<organism evidence="1 2">
    <name type="scientific">Candidatus Chromulinivorax destructor</name>
    <dbReference type="NCBI Taxonomy" id="2066483"/>
    <lineage>
        <taxon>Bacteria</taxon>
        <taxon>Candidatus Babelota</taxon>
        <taxon>Candidatus Babeliae</taxon>
        <taxon>Candidatus Babeliales</taxon>
        <taxon>Candidatus Chromulinivoraceae</taxon>
        <taxon>Candidatus Chromulinivorax</taxon>
    </lineage>
</organism>
<keyword evidence="2" id="KW-1185">Reference proteome</keyword>
<reference evidence="1 2" key="1">
    <citation type="submission" date="2017-12" db="EMBL/GenBank/DDBJ databases">
        <title>Chromulinavorax destructans is a abundant pathogen of dominant heterotrophic picoflagllates.</title>
        <authorList>
            <person name="Deeg C.M."/>
            <person name="Zimmer M."/>
            <person name="Suttle C.A."/>
        </authorList>
    </citation>
    <scope>NUCLEOTIDE SEQUENCE [LARGE SCALE GENOMIC DNA]</scope>
    <source>
        <strain evidence="1 2">SeV1</strain>
    </source>
</reference>
<evidence type="ECO:0000313" key="2">
    <source>
        <dbReference type="Proteomes" id="UP000254834"/>
    </source>
</evidence>
<dbReference type="KEGG" id="cdes:C0J27_00480"/>
<protein>
    <submittedName>
        <fullName evidence="1">Uncharacterized protein</fullName>
    </submittedName>
</protein>
<accession>A0A345ZAB0</accession>
<sequence length="76" mass="7995">MKSLMNKLAMVAVVVALVIVGYMIVQRQGAVQGVKIQGKLKDKAGNKADSNKKDSGNDCTLDAQCKSGSCVDSFCS</sequence>
<proteinExistence type="predicted"/>
<evidence type="ECO:0000313" key="1">
    <source>
        <dbReference type="EMBL" id="AXK60227.1"/>
    </source>
</evidence>
<dbReference type="RefSeq" id="WP_115585242.1">
    <property type="nucleotide sequence ID" value="NZ_CP025544.1"/>
</dbReference>
<dbReference type="Proteomes" id="UP000254834">
    <property type="component" value="Chromosome"/>
</dbReference>